<dbReference type="PANTHER" id="PTHR16172:SF30">
    <property type="entry name" value="SUGAR BABY, ISOFORM C"/>
    <property type="match status" value="1"/>
</dbReference>
<evidence type="ECO:0000313" key="9">
    <source>
        <dbReference type="Proteomes" id="UP000807504"/>
    </source>
</evidence>
<feature type="transmembrane region" description="Helical" evidence="6">
    <location>
        <begin position="1113"/>
        <end position="1133"/>
    </location>
</feature>
<evidence type="ECO:0000256" key="3">
    <source>
        <dbReference type="ARBA" id="ARBA00022692"/>
    </source>
</evidence>
<evidence type="ECO:0000259" key="7">
    <source>
        <dbReference type="Pfam" id="PF12832"/>
    </source>
</evidence>
<feature type="transmembrane region" description="Helical" evidence="6">
    <location>
        <begin position="1081"/>
        <end position="1101"/>
    </location>
</feature>
<dbReference type="SUPFAM" id="SSF103473">
    <property type="entry name" value="MFS general substrate transporter"/>
    <property type="match status" value="2"/>
</dbReference>
<feature type="domain" description="Major facilitator superfamily associated" evidence="7">
    <location>
        <begin position="39"/>
        <end position="538"/>
    </location>
</feature>
<comment type="caution">
    <text evidence="8">The sequence shown here is derived from an EMBL/GenBank/DDBJ whole genome shotgun (WGS) entry which is preliminary data.</text>
</comment>
<evidence type="ECO:0000256" key="2">
    <source>
        <dbReference type="ARBA" id="ARBA00005241"/>
    </source>
</evidence>
<feature type="transmembrane region" description="Helical" evidence="6">
    <location>
        <begin position="986"/>
        <end position="1007"/>
    </location>
</feature>
<dbReference type="PANTHER" id="PTHR16172">
    <property type="entry name" value="MAJOR FACILITATOR SUPERFAMILY DOMAIN-CONTAINING PROTEIN 6-LIKE"/>
    <property type="match status" value="1"/>
</dbReference>
<dbReference type="EMBL" id="JABXBU010002230">
    <property type="protein sequence ID" value="KAF8767098.1"/>
    <property type="molecule type" value="Genomic_DNA"/>
</dbReference>
<feature type="transmembrane region" description="Helical" evidence="6">
    <location>
        <begin position="622"/>
        <end position="642"/>
    </location>
</feature>
<feature type="transmembrane region" description="Helical" evidence="6">
    <location>
        <begin position="1050"/>
        <end position="1069"/>
    </location>
</feature>
<evidence type="ECO:0000256" key="1">
    <source>
        <dbReference type="ARBA" id="ARBA00004141"/>
    </source>
</evidence>
<dbReference type="InterPro" id="IPR036259">
    <property type="entry name" value="MFS_trans_sf"/>
</dbReference>
<reference evidence="8" key="2">
    <citation type="submission" date="2020-06" db="EMBL/GenBank/DDBJ databases">
        <authorList>
            <person name="Sheffer M."/>
        </authorList>
    </citation>
    <scope>NUCLEOTIDE SEQUENCE</scope>
</reference>
<keyword evidence="4 6" id="KW-1133">Transmembrane helix</keyword>
<feature type="transmembrane region" description="Helical" evidence="6">
    <location>
        <begin position="960"/>
        <end position="980"/>
    </location>
</feature>
<feature type="transmembrane region" description="Helical" evidence="6">
    <location>
        <begin position="336"/>
        <end position="359"/>
    </location>
</feature>
<feature type="domain" description="Major facilitator superfamily associated" evidence="7">
    <location>
        <begin position="620"/>
        <end position="1113"/>
    </location>
</feature>
<dbReference type="AlphaFoldDB" id="A0A8T0E6W5"/>
<feature type="transmembrane region" description="Helical" evidence="6">
    <location>
        <begin position="444"/>
        <end position="462"/>
    </location>
</feature>
<dbReference type="GO" id="GO:0016020">
    <property type="term" value="C:membrane"/>
    <property type="evidence" value="ECO:0007669"/>
    <property type="project" value="UniProtKB-SubCell"/>
</dbReference>
<feature type="transmembrane region" description="Helical" evidence="6">
    <location>
        <begin position="380"/>
        <end position="405"/>
    </location>
</feature>
<feature type="transmembrane region" description="Helical" evidence="6">
    <location>
        <begin position="411"/>
        <end position="432"/>
    </location>
</feature>
<dbReference type="Pfam" id="PF12832">
    <property type="entry name" value="MFS_1_like"/>
    <property type="match status" value="2"/>
</dbReference>
<keyword evidence="3 6" id="KW-0812">Transmembrane</keyword>
<feature type="transmembrane region" description="Helical" evidence="6">
    <location>
        <begin position="102"/>
        <end position="123"/>
    </location>
</feature>
<evidence type="ECO:0000313" key="8">
    <source>
        <dbReference type="EMBL" id="KAF8767098.1"/>
    </source>
</evidence>
<evidence type="ECO:0000256" key="5">
    <source>
        <dbReference type="ARBA" id="ARBA00023136"/>
    </source>
</evidence>
<dbReference type="Gene3D" id="1.20.1250.20">
    <property type="entry name" value="MFS general substrate transporter like domains"/>
    <property type="match status" value="6"/>
</dbReference>
<name>A0A8T0E6W5_ARGBR</name>
<reference evidence="8" key="1">
    <citation type="journal article" date="2020" name="bioRxiv">
        <title>Chromosome-level reference genome of the European wasp spider Argiope bruennichi: a resource for studies on range expansion and evolutionary adaptation.</title>
        <authorList>
            <person name="Sheffer M.M."/>
            <person name="Hoppe A."/>
            <person name="Krehenwinkel H."/>
            <person name="Uhl G."/>
            <person name="Kuss A.W."/>
            <person name="Jensen L."/>
            <person name="Jensen C."/>
            <person name="Gillespie R.G."/>
            <person name="Hoff K.J."/>
            <person name="Prost S."/>
        </authorList>
    </citation>
    <scope>NUCLEOTIDE SEQUENCE</scope>
</reference>
<feature type="transmembrane region" description="Helical" evidence="6">
    <location>
        <begin position="910"/>
        <end position="928"/>
    </location>
</feature>
<feature type="transmembrane region" description="Helical" evidence="6">
    <location>
        <begin position="683"/>
        <end position="702"/>
    </location>
</feature>
<organism evidence="8 9">
    <name type="scientific">Argiope bruennichi</name>
    <name type="common">Wasp spider</name>
    <name type="synonym">Aranea bruennichi</name>
    <dbReference type="NCBI Taxonomy" id="94029"/>
    <lineage>
        <taxon>Eukaryota</taxon>
        <taxon>Metazoa</taxon>
        <taxon>Ecdysozoa</taxon>
        <taxon>Arthropoda</taxon>
        <taxon>Chelicerata</taxon>
        <taxon>Arachnida</taxon>
        <taxon>Araneae</taxon>
        <taxon>Araneomorphae</taxon>
        <taxon>Entelegynae</taxon>
        <taxon>Araneoidea</taxon>
        <taxon>Araneidae</taxon>
        <taxon>Argiope</taxon>
    </lineage>
</organism>
<feature type="transmembrane region" description="Helical" evidence="6">
    <location>
        <begin position="844"/>
        <end position="866"/>
    </location>
</feature>
<evidence type="ECO:0000256" key="4">
    <source>
        <dbReference type="ARBA" id="ARBA00022989"/>
    </source>
</evidence>
<feature type="transmembrane region" description="Helical" evidence="6">
    <location>
        <begin position="45"/>
        <end position="63"/>
    </location>
</feature>
<accession>A0A8T0E6W5</accession>
<protein>
    <submittedName>
        <fullName evidence="8">Major facilitator superfamily domain-containing</fullName>
    </submittedName>
</protein>
<sequence length="1145" mass="128632">MAAEQNSKNVDVYTVPTTESIPQEKADKEKFWHIDKEMLRFKAHYFLFAGAFGACLPYLTIFAQKRVGISASALAAILTTQRCVCIFTKPSIGYVSDYFNKLKVIICTLSVVSTIFLLLLLVVPKIEKGKENTTIHHAVDNSTCYELSDNSEAYIKCEFYHNDSSEFTEIQYFNKSKDDCLRFQSLQNMSDFLNHCSGNKKNHENESNKSEDIKVLIDKLNTISPRTNSFLCQVCNLAEKSQSMNCEYLKSSTNRISIKETRLSDFQRYQFWLYAFISTITTVFGNSLFTLTDTACCESVQKRGAQFGRQNLWGSIGWGLMSPISGLLNDYTGDFLASWLLMAAMSFVSLLNMTKLEIIKPNFSKNLMKDVGTVLSSKEFLAFKLCVLMNGVGTGIMWFYFILFLTDMGGSRFLCGMVSFVQCFFGEIPLLFFSGWIIKKIGHFNVLTLALTAYTIRFFWYSQLQNPWLALPVEVLQGCTEGLFYSNMASFAKLSAKPGTEATTQAVLVTAHEGLGIGIGCVIAGLGFDSIGGHRTFLYTSIYMCCAVVLSLILHLLKQSLVRRWSKRIDGRFIKIFSMASEKNGKNVEIYTVSTSESVQEKKIDNRKKFWHIDQEMLPFKVHYFLFVGAFGACLPYITIFAQKRVGISASALSAILTTQRCIFIFTKPSIGYVSDYFNKLKAIIFTLSVVTSVFFFLLLVVPKIENGATSANLDHAVNNNTRYEFLSISDAYIVCQYQQNNSFVSIYFNKSKYEDMCTQSLQYLSGFLYECSENKTNGTEIVDNNAEHSIILDKGLKTITPLPNSLSCKICCRLNDKCQSISCEVSTTEIPIETKPVSDFQKYQFWCFALLTTISMACANSLFTLTDTACCESVQKTGGEFGRQRLWGAIGWGLLSPVGGLLNDYTGDFLASWILMAIMSFLSLLNMTKLEMAKPKFSKNLMKDVGTVLSSKEFLAFKFCVLMNGVGTGIMWFYLVLFLTDIGGSRFLCGMVMFVQCFFGEIPFMFYSAWFIKKIGHFNVLTLALTAYSVRFLWYSQLQNPWFVLPAEVLHGFTYGLFYTNVASFAKLSAKPGTEATTQAVLFTAHEGLGVGIGCIIAGLGFDSIGGHRTFLYTSIYAGCATILSVILHLLIRKQKRSFILTQQ</sequence>
<gene>
    <name evidence="8" type="ORF">HNY73_020093</name>
</gene>
<dbReference type="Proteomes" id="UP000807504">
    <property type="component" value="Unassembled WGS sequence"/>
</dbReference>
<feature type="transmembrane region" description="Helical" evidence="6">
    <location>
        <begin position="1019"/>
        <end position="1038"/>
    </location>
</feature>
<comment type="subcellular location">
    <subcellularLocation>
        <location evidence="1">Membrane</location>
        <topology evidence="1">Multi-pass membrane protein</topology>
    </subcellularLocation>
</comment>
<proteinExistence type="inferred from homology"/>
<comment type="similarity">
    <text evidence="2">Belongs to the major facilitator superfamily. MFSD6 family.</text>
</comment>
<dbReference type="InterPro" id="IPR051717">
    <property type="entry name" value="MFS_MFSD6"/>
</dbReference>
<evidence type="ECO:0000256" key="6">
    <source>
        <dbReference type="SAM" id="Phobius"/>
    </source>
</evidence>
<feature type="transmembrane region" description="Helical" evidence="6">
    <location>
        <begin position="271"/>
        <end position="289"/>
    </location>
</feature>
<dbReference type="InterPro" id="IPR024989">
    <property type="entry name" value="MFS_assoc_dom"/>
</dbReference>
<keyword evidence="5 6" id="KW-0472">Membrane</keyword>
<keyword evidence="9" id="KW-1185">Reference proteome</keyword>
<feature type="transmembrane region" description="Helical" evidence="6">
    <location>
        <begin position="537"/>
        <end position="557"/>
    </location>
</feature>